<dbReference type="AlphaFoldDB" id="A0A8B8FP73"/>
<gene>
    <name evidence="3" type="primary">LOC112684808</name>
</gene>
<organism evidence="2 3">
    <name type="scientific">Sipha flava</name>
    <name type="common">yellow sugarcane aphid</name>
    <dbReference type="NCBI Taxonomy" id="143950"/>
    <lineage>
        <taxon>Eukaryota</taxon>
        <taxon>Metazoa</taxon>
        <taxon>Ecdysozoa</taxon>
        <taxon>Arthropoda</taxon>
        <taxon>Hexapoda</taxon>
        <taxon>Insecta</taxon>
        <taxon>Pterygota</taxon>
        <taxon>Neoptera</taxon>
        <taxon>Paraneoptera</taxon>
        <taxon>Hemiptera</taxon>
        <taxon>Sternorrhyncha</taxon>
        <taxon>Aphidomorpha</taxon>
        <taxon>Aphidoidea</taxon>
        <taxon>Aphididae</taxon>
        <taxon>Sipha</taxon>
    </lineage>
</organism>
<reference evidence="3" key="1">
    <citation type="submission" date="2025-08" db="UniProtKB">
        <authorList>
            <consortium name="RefSeq"/>
        </authorList>
    </citation>
    <scope>IDENTIFICATION</scope>
    <source>
        <tissue evidence="3">Whole body</tissue>
    </source>
</reference>
<evidence type="ECO:0000313" key="2">
    <source>
        <dbReference type="Proteomes" id="UP000694846"/>
    </source>
</evidence>
<sequence length="300" mass="33093">MEPPTGGGGNGGGGGFLSNRRIKFTAVFPMIVGTRRTISKSDSSSLAKTGKTDKSAGAASAVTRCSTPAAERPPLAVSRNRMRRGSSLTDLNRSDSLAGSTGSFGDLMNLKRFYDDSSVGSAENLVARAVPLSTVFCRQHHAAGSEELVSAEHAVAAPYHHRSRIDMQLQHNQTQQQQEQQTRRYACELHGGVVGAMRSTKPQHQYRNDMTSQQRIERMSRIMKQQNQRPEQMTRFRHTMTLLKNAKQQQQYSFPSTIAGFLVQSVPMTDERGGWSAAVADNINSSDCIKYRRERKTVAD</sequence>
<keyword evidence="2" id="KW-1185">Reference proteome</keyword>
<proteinExistence type="predicted"/>
<evidence type="ECO:0000313" key="3">
    <source>
        <dbReference type="RefSeq" id="XP_025412276.1"/>
    </source>
</evidence>
<dbReference type="GeneID" id="112684808"/>
<dbReference type="Proteomes" id="UP000694846">
    <property type="component" value="Unplaced"/>
</dbReference>
<name>A0A8B8FP73_9HEMI</name>
<feature type="compositionally biased region" description="Polar residues" evidence="1">
    <location>
        <begin position="86"/>
        <end position="95"/>
    </location>
</feature>
<accession>A0A8B8FP73</accession>
<dbReference type="OrthoDB" id="6624823at2759"/>
<dbReference type="RefSeq" id="XP_025412276.1">
    <property type="nucleotide sequence ID" value="XM_025556491.1"/>
</dbReference>
<evidence type="ECO:0000256" key="1">
    <source>
        <dbReference type="SAM" id="MobiDB-lite"/>
    </source>
</evidence>
<protein>
    <submittedName>
        <fullName evidence="3">Uncharacterized protein LOC112684808</fullName>
    </submittedName>
</protein>
<feature type="region of interest" description="Disordered" evidence="1">
    <location>
        <begin position="39"/>
        <end position="95"/>
    </location>
</feature>